<dbReference type="GO" id="GO:0005737">
    <property type="term" value="C:cytoplasm"/>
    <property type="evidence" value="ECO:0007669"/>
    <property type="project" value="TreeGrafter"/>
</dbReference>
<evidence type="ECO:0000256" key="3">
    <source>
        <dbReference type="SAM" id="MobiDB-lite"/>
    </source>
</evidence>
<dbReference type="Gene3D" id="2.120.10.80">
    <property type="entry name" value="Kelch-type beta propeller"/>
    <property type="match status" value="1"/>
</dbReference>
<dbReference type="SUPFAM" id="SSF49785">
    <property type="entry name" value="Galactose-binding domain-like"/>
    <property type="match status" value="1"/>
</dbReference>
<feature type="domain" description="F5/8 type C" evidence="4">
    <location>
        <begin position="61"/>
        <end position="212"/>
    </location>
</feature>
<dbReference type="InterPro" id="IPR052456">
    <property type="entry name" value="CTLH_complex_component"/>
</dbReference>
<comment type="caution">
    <text evidence="5">The sequence shown here is derived from an EMBL/GenBank/DDBJ whole genome shotgun (WGS) entry which is preliminary data.</text>
</comment>
<evidence type="ECO:0000256" key="2">
    <source>
        <dbReference type="ARBA" id="ARBA00022737"/>
    </source>
</evidence>
<dbReference type="InterPro" id="IPR008979">
    <property type="entry name" value="Galactose-bd-like_sf"/>
</dbReference>
<gene>
    <name evidence="5" type="ORF">H4219_002525</name>
</gene>
<keyword evidence="6" id="KW-1185">Reference proteome</keyword>
<accession>A0A9W8DQG9</accession>
<reference evidence="5" key="1">
    <citation type="submission" date="2022-07" db="EMBL/GenBank/DDBJ databases">
        <title>Phylogenomic reconstructions and comparative analyses of Kickxellomycotina fungi.</title>
        <authorList>
            <person name="Reynolds N.K."/>
            <person name="Stajich J.E."/>
            <person name="Barry K."/>
            <person name="Grigoriev I.V."/>
            <person name="Crous P."/>
            <person name="Smith M.E."/>
        </authorList>
    </citation>
    <scope>NUCLEOTIDE SEQUENCE</scope>
    <source>
        <strain evidence="5">NBRC 100468</strain>
    </source>
</reference>
<dbReference type="Gene3D" id="2.60.120.260">
    <property type="entry name" value="Galactose-binding domain-like"/>
    <property type="match status" value="1"/>
</dbReference>
<evidence type="ECO:0000259" key="4">
    <source>
        <dbReference type="PROSITE" id="PS50022"/>
    </source>
</evidence>
<dbReference type="InterPro" id="IPR006594">
    <property type="entry name" value="LisH"/>
</dbReference>
<protein>
    <recommendedName>
        <fullName evidence="4">F5/8 type C domain-containing protein</fullName>
    </recommendedName>
</protein>
<proteinExistence type="predicted"/>
<dbReference type="PANTHER" id="PTHR15526:SF5">
    <property type="entry name" value="MUSKELIN"/>
    <property type="match status" value="1"/>
</dbReference>
<evidence type="ECO:0000313" key="6">
    <source>
        <dbReference type="Proteomes" id="UP001150538"/>
    </source>
</evidence>
<dbReference type="InterPro" id="IPR010565">
    <property type="entry name" value="Muskelin_N"/>
</dbReference>
<keyword evidence="1" id="KW-0880">Kelch repeat</keyword>
<dbReference type="OrthoDB" id="10052615at2759"/>
<dbReference type="AlphaFoldDB" id="A0A9W8DQG9"/>
<feature type="region of interest" description="Disordered" evidence="3">
    <location>
        <begin position="580"/>
        <end position="603"/>
    </location>
</feature>
<dbReference type="InterPro" id="IPR000421">
    <property type="entry name" value="FA58C"/>
</dbReference>
<name>A0A9W8DQG9_9FUNG</name>
<feature type="compositionally biased region" description="Polar residues" evidence="3">
    <location>
        <begin position="583"/>
        <end position="603"/>
    </location>
</feature>
<dbReference type="PROSITE" id="PS50896">
    <property type="entry name" value="LISH"/>
    <property type="match status" value="1"/>
</dbReference>
<sequence>MSIPDLQVSNMYNYRVIMPRGQKHAIYKCEVPVYDPGSISAVSLPRATVLKPLNTTPGPRSTMAQFQYISTKLQYSIYSWSSQTPRYGPHNIMVDDPEDQGSRWSSANKNHHQYITLELEKPSLVRTITFGKYHKPHVCNLKEFKVYGGMYPDTMTELLHSGLQNDTDAETFLLRQNVGRACIPCRYIKIHPLLAHEQKFSFSIWYVELQGTCDSTIMDYVINAYQREQNGTILRSCLRFLRDNNLDESFEVLQAQTQVKLETPYVANLFKAFVLDNNIDATERLLSSAEQSGYFDRYAKSLVHKSIWRRLYSLNGATPRGRGGHQMCIDDVRGKIYLYGGWDGTQGLGDLWEFDIESRSWACIDTNTEIHGGPGPLSCHSMCYDPKRRQIYIMGNFIAPEMRPRANLQSNLYRYDVESARWEIVMASTENYGGPHLVYDGQMVYDAKHHCIYIYGGRVVVEDLVEAGVVYSGLYRFNIEASKWKMLKPDADLRVSEFHLRGRLFHTMSIDSDEQKLYIFSGQRDRNELGNLYIYDIVSDTFYERPRELMDIIYPNGGRTASTGSLIFDSVKDAPSANIPRQLISQNLPSDDPSSQNGSEGRTQCISFDPIRKEFYLLLAFRSKNMSTKPKSILEERDFAKSQSREHIAPYFSRPHATTESLYSDETYNPWVRQNSSGVFCVANTRRCEDVCNGGDGAVAMVVMSYSLERETWDELYHSDQLVGTKDTCKEGLTDKVGFNLACQANPPKGASLGTPMRRQPMRSTKAKVLGFQNGSTTADGGMATSMPAEVPRYRDSAPHTSSSEFSPLDHVFGDLEVGHPRPRFAQNWVYSTKLHSSFMFGGNSSHRHNNKSRLHDMWVMKVEQPSTKKILRRAMFIVREQRFLDLCRAAQSTSHGASNEYGRAAKTGEGTDSATSEMQALDYLQTRIAEVINHDDPEEVRKFRALTMALFQPWCNEPQEHHTSVGYAPGWGNEQQRSFNDRNKVFNRLVSLLPPDISQPAIDINKVFATLAD</sequence>
<dbReference type="PANTHER" id="PTHR15526">
    <property type="entry name" value="MUSKELIN"/>
    <property type="match status" value="1"/>
</dbReference>
<dbReference type="PROSITE" id="PS50022">
    <property type="entry name" value="FA58C_3"/>
    <property type="match status" value="1"/>
</dbReference>
<keyword evidence="2" id="KW-0677">Repeat</keyword>
<dbReference type="Proteomes" id="UP001150538">
    <property type="component" value="Unassembled WGS sequence"/>
</dbReference>
<evidence type="ECO:0000256" key="1">
    <source>
        <dbReference type="ARBA" id="ARBA00022441"/>
    </source>
</evidence>
<dbReference type="SUPFAM" id="SSF117281">
    <property type="entry name" value="Kelch motif"/>
    <property type="match status" value="1"/>
</dbReference>
<dbReference type="InterPro" id="IPR015915">
    <property type="entry name" value="Kelch-typ_b-propeller"/>
</dbReference>
<evidence type="ECO:0000313" key="5">
    <source>
        <dbReference type="EMBL" id="KAJ1918588.1"/>
    </source>
</evidence>
<organism evidence="5 6">
    <name type="scientific">Mycoemilia scoparia</name>
    <dbReference type="NCBI Taxonomy" id="417184"/>
    <lineage>
        <taxon>Eukaryota</taxon>
        <taxon>Fungi</taxon>
        <taxon>Fungi incertae sedis</taxon>
        <taxon>Zoopagomycota</taxon>
        <taxon>Kickxellomycotina</taxon>
        <taxon>Kickxellomycetes</taxon>
        <taxon>Kickxellales</taxon>
        <taxon>Kickxellaceae</taxon>
        <taxon>Mycoemilia</taxon>
    </lineage>
</organism>
<dbReference type="Pfam" id="PF24681">
    <property type="entry name" value="Kelch_KLHDC2_KLHL20_DRC7"/>
    <property type="match status" value="1"/>
</dbReference>
<dbReference type="EMBL" id="JANBPU010000042">
    <property type="protein sequence ID" value="KAJ1918588.1"/>
    <property type="molecule type" value="Genomic_DNA"/>
</dbReference>
<dbReference type="Pfam" id="PF06588">
    <property type="entry name" value="Muskelin_N"/>
    <property type="match status" value="1"/>
</dbReference>